<gene>
    <name evidence="2" type="ORF">BT96DRAFT_942327</name>
</gene>
<feature type="compositionally biased region" description="Polar residues" evidence="1">
    <location>
        <begin position="471"/>
        <end position="482"/>
    </location>
</feature>
<evidence type="ECO:0000313" key="2">
    <source>
        <dbReference type="EMBL" id="KAE9395617.1"/>
    </source>
</evidence>
<sequence>MPPAPGFSELRLNFLKEAADQYGKDTSGEDWEIFILQTVRRFIKRFPVNLGDKQDPTKEFYDAVDDSVVDPKVPMPELGTKEYEDEVVVRKQQANRRKALSKKIYHWLNYHGKNLKTTNKILRSGEGKVTQAIEMRTRLLNGVRLAIPRKSTGPNLWARENPEVVTKLLAQHEVDMKAKQERQAANKGKDQQGATGAAGPSTATPDAGSRIWMNNLATRNSVVTSGFKALPLEEKNEWEQKAIDEARRAKAEYERIVNEPPSEEPSDHQIASSGSIPGHPEMTFSKIKRTAWKENVLPAIAGFLQKVFSPKDCKAWALTTEELAGREDEPIETKDPDDVSRCHLNILGFEAVKAPEVSSVGNDIDSERLDKDKSLSNAVDTGTGKTSKGSSTQQSSKGSAKAKSHQSREASSTDKDKDTGGSAGKVRNKRTRTLRSKDSAKQNGQAKQAVPAPETVSAEMRAELASIALPASSQPHTSTSRPKPTPIPIPTSRRKPTLISAPLPTSTSSSSQQEAVPTRAKSVTRTPTVDPTDTNASASGALSDSLFGLSPPRKRGTAPLTTTEPKESIVASPPRTPILSSPEERVFSPGAAEMSTELGNAACDDMSIGNEANTCMDVDDSSRKRGGDELGQDADASIKPAKRRRGTQGQIEGVRATRSGKKVSLTGRQMRESNKGRKEGQEREGSAADVENEGKGEDKQSSNSNDTTFPALPTGTPEYVRLALELFVTVGVNNSRWMALIRAWLEKEKKAKYKTKLGLSGISKQNRPVAVGMWINRGRKKFDAQIDLNNHAIKFSNWWRTMQPVDRAEDGELDEIDESFHIRYSRDGNWRWEDIFIFGSNGAVSIIAALVWWMEAVSRLKEKAKGKGYWLQEEAQVHEERLTEALSDVYYVFGV</sequence>
<feature type="region of interest" description="Disordered" evidence="1">
    <location>
        <begin position="614"/>
        <end position="712"/>
    </location>
</feature>
<organism evidence="2 3">
    <name type="scientific">Gymnopus androsaceus JB14</name>
    <dbReference type="NCBI Taxonomy" id="1447944"/>
    <lineage>
        <taxon>Eukaryota</taxon>
        <taxon>Fungi</taxon>
        <taxon>Dikarya</taxon>
        <taxon>Basidiomycota</taxon>
        <taxon>Agaricomycotina</taxon>
        <taxon>Agaricomycetes</taxon>
        <taxon>Agaricomycetidae</taxon>
        <taxon>Agaricales</taxon>
        <taxon>Marasmiineae</taxon>
        <taxon>Omphalotaceae</taxon>
        <taxon>Gymnopus</taxon>
    </lineage>
</organism>
<dbReference type="Proteomes" id="UP000799118">
    <property type="component" value="Unassembled WGS sequence"/>
</dbReference>
<feature type="compositionally biased region" description="Basic and acidic residues" evidence="1">
    <location>
        <begin position="365"/>
        <end position="374"/>
    </location>
</feature>
<feature type="region of interest" description="Disordered" evidence="1">
    <location>
        <begin position="258"/>
        <end position="282"/>
    </location>
</feature>
<dbReference type="EMBL" id="ML769528">
    <property type="protein sequence ID" value="KAE9395617.1"/>
    <property type="molecule type" value="Genomic_DNA"/>
</dbReference>
<feature type="compositionally biased region" description="Low complexity" evidence="1">
    <location>
        <begin position="381"/>
        <end position="399"/>
    </location>
</feature>
<feature type="compositionally biased region" description="Basic and acidic residues" evidence="1">
    <location>
        <begin position="177"/>
        <end position="190"/>
    </location>
</feature>
<feature type="compositionally biased region" description="Low complexity" evidence="1">
    <location>
        <begin position="193"/>
        <end position="208"/>
    </location>
</feature>
<feature type="compositionally biased region" description="Low complexity" evidence="1">
    <location>
        <begin position="523"/>
        <end position="534"/>
    </location>
</feature>
<dbReference type="AlphaFoldDB" id="A0A6A4HED4"/>
<protein>
    <submittedName>
        <fullName evidence="2">Uncharacterized protein</fullName>
    </submittedName>
</protein>
<dbReference type="OrthoDB" id="3033067at2759"/>
<feature type="compositionally biased region" description="Low complexity" evidence="1">
    <location>
        <begin position="497"/>
        <end position="511"/>
    </location>
</feature>
<feature type="region of interest" description="Disordered" evidence="1">
    <location>
        <begin position="177"/>
        <end position="208"/>
    </location>
</feature>
<reference evidence="2" key="1">
    <citation type="journal article" date="2019" name="Environ. Microbiol.">
        <title>Fungal ecological strategies reflected in gene transcription - a case study of two litter decomposers.</title>
        <authorList>
            <person name="Barbi F."/>
            <person name="Kohler A."/>
            <person name="Barry K."/>
            <person name="Baskaran P."/>
            <person name="Daum C."/>
            <person name="Fauchery L."/>
            <person name="Ihrmark K."/>
            <person name="Kuo A."/>
            <person name="LaButti K."/>
            <person name="Lipzen A."/>
            <person name="Morin E."/>
            <person name="Grigoriev I.V."/>
            <person name="Henrissat B."/>
            <person name="Lindahl B."/>
            <person name="Martin F."/>
        </authorList>
    </citation>
    <scope>NUCLEOTIDE SEQUENCE</scope>
    <source>
        <strain evidence="2">JB14</strain>
    </source>
</reference>
<evidence type="ECO:0000313" key="3">
    <source>
        <dbReference type="Proteomes" id="UP000799118"/>
    </source>
</evidence>
<proteinExistence type="predicted"/>
<keyword evidence="3" id="KW-1185">Reference proteome</keyword>
<feature type="region of interest" description="Disordered" evidence="1">
    <location>
        <begin position="362"/>
        <end position="584"/>
    </location>
</feature>
<accession>A0A6A4HED4</accession>
<name>A0A6A4HED4_9AGAR</name>
<feature type="compositionally biased region" description="Basic and acidic residues" evidence="1">
    <location>
        <begin position="669"/>
        <end position="700"/>
    </location>
</feature>
<feature type="compositionally biased region" description="Basic and acidic residues" evidence="1">
    <location>
        <begin position="406"/>
        <end position="419"/>
    </location>
</feature>
<evidence type="ECO:0000256" key="1">
    <source>
        <dbReference type="SAM" id="MobiDB-lite"/>
    </source>
</evidence>